<dbReference type="PANTHER" id="PTHR32438:SF5">
    <property type="entry name" value="4-ALPHA-GLUCANOTRANSFERASE DPE1, CHLOROPLASTIC_AMYLOPLASTIC"/>
    <property type="match status" value="1"/>
</dbReference>
<dbReference type="RefSeq" id="WP_149074109.1">
    <property type="nucleotide sequence ID" value="NZ_CP043329.1"/>
</dbReference>
<dbReference type="CDD" id="cd11336">
    <property type="entry name" value="AmyAc_MTSase"/>
    <property type="match status" value="1"/>
</dbReference>
<dbReference type="Gene3D" id="1.10.10.470">
    <property type="entry name" value="Maltooligosyl trehalose synthase, domain 4"/>
    <property type="match status" value="1"/>
</dbReference>
<keyword evidence="5 10" id="KW-0328">Glycosyltransferase</keyword>
<keyword evidence="13" id="KW-1185">Reference proteome</keyword>
<evidence type="ECO:0000256" key="9">
    <source>
        <dbReference type="ARBA" id="ARBA00031501"/>
    </source>
</evidence>
<dbReference type="GO" id="GO:0004134">
    <property type="term" value="F:4-alpha-glucanotransferase activity"/>
    <property type="evidence" value="ECO:0007669"/>
    <property type="project" value="UniProtKB-EC"/>
</dbReference>
<dbReference type="SMART" id="SM00642">
    <property type="entry name" value="Aamy"/>
    <property type="match status" value="1"/>
</dbReference>
<evidence type="ECO:0000259" key="11">
    <source>
        <dbReference type="SMART" id="SM00642"/>
    </source>
</evidence>
<dbReference type="InterPro" id="IPR013797">
    <property type="entry name" value="Maltooligo_trehalose_synth_4"/>
</dbReference>
<evidence type="ECO:0000256" key="6">
    <source>
        <dbReference type="ARBA" id="ARBA00022679"/>
    </source>
</evidence>
<comment type="catalytic activity">
    <reaction evidence="1 10">
        <text>Transfers a segment of a (1-&gt;4)-alpha-D-glucan to a new position in an acceptor, which may be glucose or a (1-&gt;4)-alpha-D-glucan.</text>
        <dbReference type="EC" id="2.4.1.25"/>
    </reaction>
</comment>
<evidence type="ECO:0000256" key="3">
    <source>
        <dbReference type="ARBA" id="ARBA00012560"/>
    </source>
</evidence>
<evidence type="ECO:0000256" key="8">
    <source>
        <dbReference type="ARBA" id="ARBA00031423"/>
    </source>
</evidence>
<evidence type="ECO:0000256" key="4">
    <source>
        <dbReference type="ARBA" id="ARBA00020295"/>
    </source>
</evidence>
<evidence type="ECO:0000256" key="5">
    <source>
        <dbReference type="ARBA" id="ARBA00022676"/>
    </source>
</evidence>
<dbReference type="Pfam" id="PF02446">
    <property type="entry name" value="Glyco_hydro_77"/>
    <property type="match status" value="1"/>
</dbReference>
<dbReference type="InterPro" id="IPR003385">
    <property type="entry name" value="Glyco_hydro_77"/>
</dbReference>
<organism evidence="12 13">
    <name type="scientific">Pedobacter aquae</name>
    <dbReference type="NCBI Taxonomy" id="2605747"/>
    <lineage>
        <taxon>Bacteria</taxon>
        <taxon>Pseudomonadati</taxon>
        <taxon>Bacteroidota</taxon>
        <taxon>Sphingobacteriia</taxon>
        <taxon>Sphingobacteriales</taxon>
        <taxon>Sphingobacteriaceae</taxon>
        <taxon>Pedobacter</taxon>
    </lineage>
</organism>
<sequence>MKNATLPMKYPAQTYRLQFNHQFTFQQLKEVLSYFKKIGVDTLYASPIFKAVKESVHGYDVVNPHQINPEIGSLSELKAIQSFLKKNQMMWLQDIVSNHMAFHPDNEWLIDVLEKGNKSRFRSFFDTPFSSNFLNGKLMVPFLGRPLQEVIKKQELQLIYKMGRFYFQYFDACYPLNLASYKSLIKYVKLDKLLQQLEDLEDINNKEAFAKAWESFIQESHKKLKDKKIHVLLNQTLQDINQSQTLLKAIINKQYYEFCYWQDTSQRINYRRFFTVNGLLCLNIQDEVVFKYYHQFIKNLLDQDLIQALRLDHIDGLYNPTKYLQQLKKLVGDKYIVAEKILEKGEELPPEWEIAGTSGYDFLGLVNNILTYSPSGETFNALYQEIIPQEKSFEEQVQEKKANFLFQNMQGELYNLCKYFHTLKLVTDASAEDIKQAIAWFLVYMPVYRFYGDSFPLAEEEFKRLQSIFIRLKADKPEYLLGFNTLECVILNRWQEQEDKQIRSTASLFYKRLMQFSGPLMAKGVEDTLMYTNFRFIGHNEVGDHPESFGISTAYFHEWMQKRQALMPLTLNTTSTHDTKRGEDARARLNVLTHLPNLWIEKVRQWRKMNQNLVLRFKIQPNDEYFIYQNLVGNFPMQGSISDDFLPRFEAYLVKALREGKIQSDWNKPNESYENSVKQFVAALLNPEHLFMVSFQEFHQKIAPYGVYNALVQLLLKFTCPGVPDVYQGTELWDFTFVDPDNRKQIDYKLRNQYLDEIQELKPHQIKDLLNHPNDAKIKLWLTQFLIHQRKRKKEFYAHANYQAVSIEGAFKEHLIAFKRVFNEQEVLVVAVLHPALLCEKYQCKLEDIDWGDTQLLDTQNKPWRNLITEEITEAVYVKDILGYLPFAILESKKQNKRSAGVLLHISSLPSAYGMGDLGEQAYQFIDFLKQAQQHYWQILPLTPLAASESFSPYSSWSSMAGNNLFIALEPLVEEGYLQQKDLDKAAIHPGNRVDYLQVEKHKKLLLKKAWQQAKQQLPPAFEQFCQRESYWLNDYALFMALHQQYKKPWYQWPSAIKKRELKALMVETEKHQEAIIEIKWQQYLFDLQWRQLKAYAKQNDVEIIGDLPFYVNHQSADVWAQQDIFALDEEGKIKGIAGVPPDYFNEDGQLWGMPVFRWDVLKKQNYDWWLKRLQKNIQWFDVLRLDHFRAFYDYWEVPAGAQTAKDGTWKEGPGADFFDFILKHFPEKPFIAEDLGDVNQGVFLLRDQFELAGMKVLQFSFGDDMPQSLHTPHHHQENFFVYSGTHDNNTLLGWYKEAGNNIKANLNLYCNKKISQHNVAEEIIRMAYASVCKTAIIPLQDILNLDEQSRMNLPGTTEQNWSFKLVGDELKPQIAAKLAVLTKIFHRS</sequence>
<protein>
    <recommendedName>
        <fullName evidence="4 10">4-alpha-glucanotransferase</fullName>
        <ecNumber evidence="3 10">2.4.1.25</ecNumber>
    </recommendedName>
    <alternativeName>
        <fullName evidence="8 10">Amylomaltase</fullName>
    </alternativeName>
    <alternativeName>
        <fullName evidence="9 10">Disproportionating enzyme</fullName>
    </alternativeName>
</protein>
<feature type="domain" description="Glycosyl hydrolase family 13 catalytic" evidence="11">
    <location>
        <begin position="13"/>
        <end position="759"/>
    </location>
</feature>
<evidence type="ECO:0000256" key="10">
    <source>
        <dbReference type="RuleBase" id="RU361207"/>
    </source>
</evidence>
<dbReference type="EMBL" id="CP043329">
    <property type="protein sequence ID" value="QEK51048.1"/>
    <property type="molecule type" value="Genomic_DNA"/>
</dbReference>
<dbReference type="SUPFAM" id="SSF51445">
    <property type="entry name" value="(Trans)glycosidases"/>
    <property type="match status" value="2"/>
</dbReference>
<evidence type="ECO:0000313" key="13">
    <source>
        <dbReference type="Proteomes" id="UP000323653"/>
    </source>
</evidence>
<dbReference type="Pfam" id="PF00128">
    <property type="entry name" value="Alpha-amylase"/>
    <property type="match status" value="1"/>
</dbReference>
<keyword evidence="6 10" id="KW-0808">Transferase</keyword>
<evidence type="ECO:0000256" key="2">
    <source>
        <dbReference type="ARBA" id="ARBA00005684"/>
    </source>
</evidence>
<dbReference type="GO" id="GO:0005975">
    <property type="term" value="P:carbohydrate metabolic process"/>
    <property type="evidence" value="ECO:0007669"/>
    <property type="project" value="InterPro"/>
</dbReference>
<evidence type="ECO:0000256" key="7">
    <source>
        <dbReference type="ARBA" id="ARBA00023277"/>
    </source>
</evidence>
<keyword evidence="7 10" id="KW-0119">Carbohydrate metabolism</keyword>
<dbReference type="InterPro" id="IPR006047">
    <property type="entry name" value="GH13_cat_dom"/>
</dbReference>
<dbReference type="EC" id="2.4.1.25" evidence="3 10"/>
<dbReference type="Gene3D" id="3.20.20.80">
    <property type="entry name" value="Glycosidases"/>
    <property type="match status" value="3"/>
</dbReference>
<proteinExistence type="inferred from homology"/>
<gene>
    <name evidence="12" type="primary">treY</name>
    <name evidence="12" type="ORF">FYC62_04695</name>
</gene>
<dbReference type="Gene3D" id="3.30.1590.10">
    <property type="entry name" value="Maltooligosyl trehalose synthase, domain 2"/>
    <property type="match status" value="2"/>
</dbReference>
<dbReference type="PANTHER" id="PTHR32438">
    <property type="entry name" value="4-ALPHA-GLUCANOTRANSFERASE DPE1, CHLOROPLASTIC/AMYLOPLASTIC"/>
    <property type="match status" value="1"/>
</dbReference>
<evidence type="ECO:0000313" key="12">
    <source>
        <dbReference type="EMBL" id="QEK51048.1"/>
    </source>
</evidence>
<name>A0A5C0VED8_9SPHI</name>
<dbReference type="InterPro" id="IPR012767">
    <property type="entry name" value="Trehalose_TreY"/>
</dbReference>
<evidence type="ECO:0000256" key="1">
    <source>
        <dbReference type="ARBA" id="ARBA00000439"/>
    </source>
</evidence>
<dbReference type="InterPro" id="IPR017853">
    <property type="entry name" value="GH"/>
</dbReference>
<accession>A0A5C0VED8</accession>
<reference evidence="12 13" key="1">
    <citation type="submission" date="2019-08" db="EMBL/GenBank/DDBJ databases">
        <title>Pedobacter sp. nov., isolated from Han river, South Korea.</title>
        <authorList>
            <person name="Lee D.-H."/>
            <person name="Kim Y.-S."/>
            <person name="Hwang E.-M."/>
            <person name="Le Tran T.C."/>
            <person name="Cha C.-J."/>
        </authorList>
    </citation>
    <scope>NUCLEOTIDE SEQUENCE [LARGE SCALE GENOMIC DNA]</scope>
    <source>
        <strain evidence="12 13">CJ43</strain>
    </source>
</reference>
<dbReference type="KEGG" id="pej:FYC62_04695"/>
<dbReference type="NCBIfam" id="TIGR00217">
    <property type="entry name" value="malQ"/>
    <property type="match status" value="1"/>
</dbReference>
<dbReference type="NCBIfam" id="TIGR02401">
    <property type="entry name" value="trehalose_TreY"/>
    <property type="match status" value="1"/>
</dbReference>
<dbReference type="NCBIfam" id="NF011080">
    <property type="entry name" value="PRK14508.1-3"/>
    <property type="match status" value="1"/>
</dbReference>
<dbReference type="Gene3D" id="1.10.150.200">
    <property type="entry name" value="Maltooligosyl trehalose synthase, domain 3"/>
    <property type="match status" value="1"/>
</dbReference>
<dbReference type="Proteomes" id="UP000323653">
    <property type="component" value="Chromosome"/>
</dbReference>
<comment type="similarity">
    <text evidence="2 10">Belongs to the disproportionating enzyme family.</text>
</comment>